<dbReference type="Pfam" id="PF00420">
    <property type="entry name" value="Oxidored_q2"/>
    <property type="match status" value="1"/>
</dbReference>
<dbReference type="InterPro" id="IPR039428">
    <property type="entry name" value="NUOK/Mnh_C1-like"/>
</dbReference>
<dbReference type="Gene3D" id="1.10.287.3510">
    <property type="match status" value="1"/>
</dbReference>
<evidence type="ECO:0000256" key="6">
    <source>
        <dbReference type="ARBA" id="ARBA00022989"/>
    </source>
</evidence>
<feature type="transmembrane region" description="Helical" evidence="11">
    <location>
        <begin position="20"/>
        <end position="43"/>
    </location>
</feature>
<name>A0A343A4T3_9CUCU</name>
<feature type="transmembrane region" description="Helical" evidence="11">
    <location>
        <begin position="49"/>
        <end position="74"/>
    </location>
</feature>
<evidence type="ECO:0000313" key="12">
    <source>
        <dbReference type="EMBL" id="AOY39561.1"/>
    </source>
</evidence>
<keyword evidence="7" id="KW-0520">NAD</keyword>
<dbReference type="AlphaFoldDB" id="A0A343A4T3"/>
<evidence type="ECO:0000256" key="4">
    <source>
        <dbReference type="ARBA" id="ARBA00022692"/>
    </source>
</evidence>
<comment type="catalytic activity">
    <reaction evidence="10">
        <text>a ubiquinone + NADH + 5 H(+)(in) = a ubiquinol + NAD(+) + 4 H(+)(out)</text>
        <dbReference type="Rhea" id="RHEA:29091"/>
        <dbReference type="Rhea" id="RHEA-COMP:9565"/>
        <dbReference type="Rhea" id="RHEA-COMP:9566"/>
        <dbReference type="ChEBI" id="CHEBI:15378"/>
        <dbReference type="ChEBI" id="CHEBI:16389"/>
        <dbReference type="ChEBI" id="CHEBI:17976"/>
        <dbReference type="ChEBI" id="CHEBI:57540"/>
        <dbReference type="ChEBI" id="CHEBI:57945"/>
        <dbReference type="EC" id="7.1.1.2"/>
    </reaction>
</comment>
<keyword evidence="4 11" id="KW-0812">Transmembrane</keyword>
<dbReference type="EMBL" id="KX035190">
    <property type="protein sequence ID" value="AOY39561.1"/>
    <property type="molecule type" value="Genomic_DNA"/>
</dbReference>
<evidence type="ECO:0000256" key="11">
    <source>
        <dbReference type="SAM" id="Phobius"/>
    </source>
</evidence>
<keyword evidence="5" id="KW-1278">Translocase</keyword>
<reference evidence="12" key="1">
    <citation type="submission" date="2016-04" db="EMBL/GenBank/DDBJ databases">
        <title>Mitochondria of Scolytid beetles.</title>
        <authorList>
            <person name="Miller K."/>
            <person name="Linard B."/>
            <person name="Vogler A.P."/>
        </authorList>
    </citation>
    <scope>NUCLEOTIDE SEQUENCE</scope>
</reference>
<evidence type="ECO:0000256" key="2">
    <source>
        <dbReference type="ARBA" id="ARBA00010519"/>
    </source>
</evidence>
<accession>A0A343A4T3</accession>
<gene>
    <name evidence="12" type="primary">nad4l</name>
</gene>
<comment type="similarity">
    <text evidence="2">Belongs to the complex I subunit 4L family.</text>
</comment>
<sequence>MFIYLFFISMLVYILKYKHFLIMLLSLESMVLSFYMLLFVYFIQGLSDYFISMLYLSMSVCEGALGLSLLVLLIRMYGNDMILMFDNLW</sequence>
<keyword evidence="8 11" id="KW-0472">Membrane</keyword>
<evidence type="ECO:0000256" key="3">
    <source>
        <dbReference type="ARBA" id="ARBA00016612"/>
    </source>
</evidence>
<evidence type="ECO:0000256" key="5">
    <source>
        <dbReference type="ARBA" id="ARBA00022967"/>
    </source>
</evidence>
<evidence type="ECO:0000256" key="7">
    <source>
        <dbReference type="ARBA" id="ARBA00023027"/>
    </source>
</evidence>
<dbReference type="GO" id="GO:0016020">
    <property type="term" value="C:membrane"/>
    <property type="evidence" value="ECO:0007669"/>
    <property type="project" value="UniProtKB-SubCell"/>
</dbReference>
<evidence type="ECO:0000256" key="1">
    <source>
        <dbReference type="ARBA" id="ARBA00004141"/>
    </source>
</evidence>
<keyword evidence="12" id="KW-0496">Mitochondrion</keyword>
<organism evidence="12">
    <name type="scientific">Scolytinae sp. BMNH 1040331</name>
    <dbReference type="NCBI Taxonomy" id="1903791"/>
    <lineage>
        <taxon>Eukaryota</taxon>
        <taxon>Metazoa</taxon>
        <taxon>Ecdysozoa</taxon>
        <taxon>Arthropoda</taxon>
        <taxon>Hexapoda</taxon>
        <taxon>Insecta</taxon>
        <taxon>Pterygota</taxon>
        <taxon>Neoptera</taxon>
        <taxon>Endopterygota</taxon>
        <taxon>Coleoptera</taxon>
        <taxon>Polyphaga</taxon>
        <taxon>Cucujiformia</taxon>
        <taxon>Curculionidae</taxon>
        <taxon>Scolytinae</taxon>
    </lineage>
</organism>
<comment type="subcellular location">
    <subcellularLocation>
        <location evidence="1">Membrane</location>
        <topology evidence="1">Multi-pass membrane protein</topology>
    </subcellularLocation>
</comment>
<evidence type="ECO:0000256" key="9">
    <source>
        <dbReference type="ARBA" id="ARBA00031586"/>
    </source>
</evidence>
<geneLocation type="mitochondrion" evidence="12"/>
<protein>
    <recommendedName>
        <fullName evidence="3">NADH-ubiquinone oxidoreductase chain 4L</fullName>
    </recommendedName>
    <alternativeName>
        <fullName evidence="9">NADH dehydrogenase subunit 4L</fullName>
    </alternativeName>
</protein>
<evidence type="ECO:0000256" key="8">
    <source>
        <dbReference type="ARBA" id="ARBA00023136"/>
    </source>
</evidence>
<dbReference type="GO" id="GO:0008137">
    <property type="term" value="F:NADH dehydrogenase (ubiquinone) activity"/>
    <property type="evidence" value="ECO:0007669"/>
    <property type="project" value="UniProtKB-EC"/>
</dbReference>
<keyword evidence="6 11" id="KW-1133">Transmembrane helix</keyword>
<proteinExistence type="inferred from homology"/>
<evidence type="ECO:0000256" key="10">
    <source>
        <dbReference type="ARBA" id="ARBA00049551"/>
    </source>
</evidence>